<organism evidence="2 3">
    <name type="scientific">Heterodera trifolii</name>
    <dbReference type="NCBI Taxonomy" id="157864"/>
    <lineage>
        <taxon>Eukaryota</taxon>
        <taxon>Metazoa</taxon>
        <taxon>Ecdysozoa</taxon>
        <taxon>Nematoda</taxon>
        <taxon>Chromadorea</taxon>
        <taxon>Rhabditida</taxon>
        <taxon>Tylenchina</taxon>
        <taxon>Tylenchomorpha</taxon>
        <taxon>Tylenchoidea</taxon>
        <taxon>Heteroderidae</taxon>
        <taxon>Heteroderinae</taxon>
        <taxon>Heterodera</taxon>
    </lineage>
</organism>
<keyword evidence="1" id="KW-1133">Transmembrane helix</keyword>
<proteinExistence type="predicted"/>
<dbReference type="EMBL" id="JBICBT010000528">
    <property type="protein sequence ID" value="KAL3110829.1"/>
    <property type="molecule type" value="Genomic_DNA"/>
</dbReference>
<name>A0ABD2L8P5_9BILA</name>
<feature type="transmembrane region" description="Helical" evidence="1">
    <location>
        <begin position="36"/>
        <end position="55"/>
    </location>
</feature>
<evidence type="ECO:0000313" key="2">
    <source>
        <dbReference type="EMBL" id="KAL3110829.1"/>
    </source>
</evidence>
<sequence>MVVGGVKKAIFTSTAISPPPAANNAIDHLMRERTRLYLICLLGTLPPFILFLLPITQQMLGIQLDFSIFFTPFYAIFHLQQPILMMALSNAVDNKWRHIFCWHPARLDMRNG</sequence>
<dbReference type="Proteomes" id="UP001620626">
    <property type="component" value="Unassembled WGS sequence"/>
</dbReference>
<gene>
    <name evidence="2" type="ORF">niasHT_014766</name>
</gene>
<accession>A0ABD2L8P5</accession>
<protein>
    <submittedName>
        <fullName evidence="2">Uncharacterized protein</fullName>
    </submittedName>
</protein>
<reference evidence="2 3" key="1">
    <citation type="submission" date="2024-10" db="EMBL/GenBank/DDBJ databases">
        <authorList>
            <person name="Kim D."/>
        </authorList>
    </citation>
    <scope>NUCLEOTIDE SEQUENCE [LARGE SCALE GENOMIC DNA]</scope>
    <source>
        <strain evidence="2">BH-2024</strain>
    </source>
</reference>
<evidence type="ECO:0000313" key="3">
    <source>
        <dbReference type="Proteomes" id="UP001620626"/>
    </source>
</evidence>
<dbReference type="AlphaFoldDB" id="A0ABD2L8P5"/>
<keyword evidence="1" id="KW-0812">Transmembrane</keyword>
<evidence type="ECO:0000256" key="1">
    <source>
        <dbReference type="SAM" id="Phobius"/>
    </source>
</evidence>
<keyword evidence="1" id="KW-0472">Membrane</keyword>
<keyword evidence="3" id="KW-1185">Reference proteome</keyword>
<comment type="caution">
    <text evidence="2">The sequence shown here is derived from an EMBL/GenBank/DDBJ whole genome shotgun (WGS) entry which is preliminary data.</text>
</comment>